<name>A0A2K4ZJZ4_9FIRM</name>
<dbReference type="AlphaFoldDB" id="A0A2K4ZJZ4"/>
<keyword evidence="1" id="KW-0812">Transmembrane</keyword>
<feature type="transmembrane region" description="Helical" evidence="1">
    <location>
        <begin position="7"/>
        <end position="25"/>
    </location>
</feature>
<feature type="transmembrane region" description="Helical" evidence="1">
    <location>
        <begin position="353"/>
        <end position="369"/>
    </location>
</feature>
<feature type="transmembrane region" description="Helical" evidence="1">
    <location>
        <begin position="59"/>
        <end position="78"/>
    </location>
</feature>
<feature type="transmembrane region" description="Helical" evidence="1">
    <location>
        <begin position="113"/>
        <end position="131"/>
    </location>
</feature>
<protein>
    <recommendedName>
        <fullName evidence="4">O-Antigen ligase</fullName>
    </recommendedName>
</protein>
<proteinExistence type="predicted"/>
<evidence type="ECO:0008006" key="4">
    <source>
        <dbReference type="Google" id="ProtNLM"/>
    </source>
</evidence>
<organism evidence="2 3">
    <name type="scientific">Acetatifactor muris</name>
    <dbReference type="NCBI Taxonomy" id="879566"/>
    <lineage>
        <taxon>Bacteria</taxon>
        <taxon>Bacillati</taxon>
        <taxon>Bacillota</taxon>
        <taxon>Clostridia</taxon>
        <taxon>Lachnospirales</taxon>
        <taxon>Lachnospiraceae</taxon>
        <taxon>Acetatifactor</taxon>
    </lineage>
</organism>
<keyword evidence="3" id="KW-1185">Reference proteome</keyword>
<accession>A0A2K4ZJZ4</accession>
<feature type="transmembrane region" description="Helical" evidence="1">
    <location>
        <begin position="375"/>
        <end position="392"/>
    </location>
</feature>
<feature type="transmembrane region" description="Helical" evidence="1">
    <location>
        <begin position="160"/>
        <end position="184"/>
    </location>
</feature>
<dbReference type="Proteomes" id="UP000236311">
    <property type="component" value="Unassembled WGS sequence"/>
</dbReference>
<keyword evidence="1" id="KW-1133">Transmembrane helix</keyword>
<feature type="transmembrane region" description="Helical" evidence="1">
    <location>
        <begin position="313"/>
        <end position="332"/>
    </location>
</feature>
<sequence length="414" mass="48153">MKKRKNVIYNVWFAYVMFYICFKHLFANDNFLYLIMDVIFFMIILEGIYCEVRINNRAWWGLFVVLIIDMFFTVFYAISIADAVKFSIVYLNFIAIGFWFTQLSGWQTVFYKWIKAGCLFHLIFTYFSVIFTEQALKITRYFYTDNVQQTVVRWAKEFNFYAGISGQTGTNAFFFAILIGLFFAELRVGHGNKLTRILFYASWGGMLFTGKKGLLIAAFLSILAVYCATCRKAIKRKLLITSSVTFFPIILLCIIFYKQLYDLFYFSIFTRVRIMNGMLLTIRERPFLGSGVNSVGKFTYDGHLGHNIYLQMWAEQGIVGLIILLLALWLTLRMTYVRIKGRSINEGSQMSSFFSFYMQVFVIIYGFFGNPLYDYNVVVTYFIAIAAGFADIRPNNIAMRRTLATGVKNVNICD</sequence>
<feature type="transmembrane region" description="Helical" evidence="1">
    <location>
        <begin position="214"/>
        <end position="231"/>
    </location>
</feature>
<feature type="transmembrane region" description="Helical" evidence="1">
    <location>
        <begin position="238"/>
        <end position="257"/>
    </location>
</feature>
<evidence type="ECO:0000256" key="1">
    <source>
        <dbReference type="SAM" id="Phobius"/>
    </source>
</evidence>
<evidence type="ECO:0000313" key="3">
    <source>
        <dbReference type="Proteomes" id="UP000236311"/>
    </source>
</evidence>
<feature type="transmembrane region" description="Helical" evidence="1">
    <location>
        <begin position="31"/>
        <end position="52"/>
    </location>
</feature>
<dbReference type="EMBL" id="OFSM01000019">
    <property type="protein sequence ID" value="SOY30775.1"/>
    <property type="molecule type" value="Genomic_DNA"/>
</dbReference>
<reference evidence="2 3" key="1">
    <citation type="submission" date="2018-01" db="EMBL/GenBank/DDBJ databases">
        <authorList>
            <person name="Gaut B.S."/>
            <person name="Morton B.R."/>
            <person name="Clegg M.T."/>
            <person name="Duvall M.R."/>
        </authorList>
    </citation>
    <scope>NUCLEOTIDE SEQUENCE [LARGE SCALE GENOMIC DNA]</scope>
    <source>
        <strain evidence="2">GP69</strain>
    </source>
</reference>
<keyword evidence="1" id="KW-0472">Membrane</keyword>
<gene>
    <name evidence="2" type="ORF">AMURIS_03506</name>
</gene>
<evidence type="ECO:0000313" key="2">
    <source>
        <dbReference type="EMBL" id="SOY30775.1"/>
    </source>
</evidence>